<evidence type="ECO:0000313" key="1">
    <source>
        <dbReference type="EMBL" id="CAD8351560.1"/>
    </source>
</evidence>
<accession>A0A7S0FC88</accession>
<protein>
    <recommendedName>
        <fullName evidence="2">Nucleotide-diphospho-sugar transferase domain-containing protein</fullName>
    </recommendedName>
</protein>
<proteinExistence type="predicted"/>
<dbReference type="AlphaFoldDB" id="A0A7S0FC88"/>
<dbReference type="EMBL" id="HBEG01011571">
    <property type="protein sequence ID" value="CAD8351560.1"/>
    <property type="molecule type" value="Transcribed_RNA"/>
</dbReference>
<sequence length="413" mass="47779">MAEMPLLWSCGFQSQRGRGEVDEQLDAAVQRLCTVPELAGMLEIRLDTRFEESHLRWADRHSGWLSEAFITYMAGKKHSKFAWMATNLIRSVHLFSTRPIVVVNFDKVFQPPESWLGMPNLVVYRMRPLADVNPRSADVSFNFNKIRAMIAARVVTGIQLDLDQVIFAGMDSLFAATRRESTQQHPYPVLPVHWMSRDAKKGEPYHVYQFTAYPGKHSMRWNHAHPTWTTWALPFLSELLYERLTAHPEPRWMMEDEDMLNVMLWKHNVTKAWCKFDLEPSLYMERLPSRLYDDPYWYPAGLPVLFFSAHNTKHIGETDELLTLMARCADPVLRAQVRCPAGGVQRQSCDWHLMPQTQLEALLSASEEDAASVCCCVKAKEDTPIFWQGEWFREGSQVPRTDRQGRTRSCVMP</sequence>
<gene>
    <name evidence="1" type="ORF">PBAH0796_LOCUS6927</name>
</gene>
<name>A0A7S0FC88_9DINO</name>
<organism evidence="1">
    <name type="scientific">Pyrodinium bahamense</name>
    <dbReference type="NCBI Taxonomy" id="73915"/>
    <lineage>
        <taxon>Eukaryota</taxon>
        <taxon>Sar</taxon>
        <taxon>Alveolata</taxon>
        <taxon>Dinophyceae</taxon>
        <taxon>Gonyaulacales</taxon>
        <taxon>Pyrocystaceae</taxon>
        <taxon>Pyrodinium</taxon>
    </lineage>
</organism>
<evidence type="ECO:0008006" key="2">
    <source>
        <dbReference type="Google" id="ProtNLM"/>
    </source>
</evidence>
<reference evidence="1" key="1">
    <citation type="submission" date="2021-01" db="EMBL/GenBank/DDBJ databases">
        <authorList>
            <person name="Corre E."/>
            <person name="Pelletier E."/>
            <person name="Niang G."/>
            <person name="Scheremetjew M."/>
            <person name="Finn R."/>
            <person name="Kale V."/>
            <person name="Holt S."/>
            <person name="Cochrane G."/>
            <person name="Meng A."/>
            <person name="Brown T."/>
            <person name="Cohen L."/>
        </authorList>
    </citation>
    <scope>NUCLEOTIDE SEQUENCE</scope>
    <source>
        <strain evidence="1">Pbaha01</strain>
    </source>
</reference>